<feature type="transmembrane region" description="Helical" evidence="1">
    <location>
        <begin position="126"/>
        <end position="143"/>
    </location>
</feature>
<keyword evidence="1" id="KW-0472">Membrane</keyword>
<evidence type="ECO:0000313" key="2">
    <source>
        <dbReference type="EMBL" id="PRY40858.1"/>
    </source>
</evidence>
<feature type="transmembrane region" description="Helical" evidence="1">
    <location>
        <begin position="73"/>
        <end position="96"/>
    </location>
</feature>
<keyword evidence="1" id="KW-0812">Transmembrane</keyword>
<accession>A0A2T0T5A0</accession>
<evidence type="ECO:0000313" key="3">
    <source>
        <dbReference type="Proteomes" id="UP000238375"/>
    </source>
</evidence>
<dbReference type="Proteomes" id="UP000238375">
    <property type="component" value="Unassembled WGS sequence"/>
</dbReference>
<gene>
    <name evidence="2" type="ORF">CLV58_10641</name>
</gene>
<feature type="transmembrane region" description="Helical" evidence="1">
    <location>
        <begin position="103"/>
        <end position="120"/>
    </location>
</feature>
<dbReference type="AlphaFoldDB" id="A0A2T0T5A0"/>
<comment type="caution">
    <text evidence="2">The sequence shown here is derived from an EMBL/GenBank/DDBJ whole genome shotgun (WGS) entry which is preliminary data.</text>
</comment>
<protein>
    <submittedName>
        <fullName evidence="2">Uncharacterized protein</fullName>
    </submittedName>
</protein>
<dbReference type="OrthoDB" id="953972at2"/>
<proteinExistence type="predicted"/>
<reference evidence="2 3" key="1">
    <citation type="submission" date="2018-03" db="EMBL/GenBank/DDBJ databases">
        <title>Genomic Encyclopedia of Archaeal and Bacterial Type Strains, Phase II (KMG-II): from individual species to whole genera.</title>
        <authorList>
            <person name="Goeker M."/>
        </authorList>
    </citation>
    <scope>NUCLEOTIDE SEQUENCE [LARGE SCALE GENOMIC DNA]</scope>
    <source>
        <strain evidence="2 3">DSM 28354</strain>
    </source>
</reference>
<dbReference type="RefSeq" id="WP_106137298.1">
    <property type="nucleotide sequence ID" value="NZ_PVTE01000006.1"/>
</dbReference>
<keyword evidence="1" id="KW-1133">Transmembrane helix</keyword>
<name>A0A2T0T5A0_9BACT</name>
<organism evidence="2 3">
    <name type="scientific">Spirosoma oryzae</name>
    <dbReference type="NCBI Taxonomy" id="1469603"/>
    <lineage>
        <taxon>Bacteria</taxon>
        <taxon>Pseudomonadati</taxon>
        <taxon>Bacteroidota</taxon>
        <taxon>Cytophagia</taxon>
        <taxon>Cytophagales</taxon>
        <taxon>Cytophagaceae</taxon>
        <taxon>Spirosoma</taxon>
    </lineage>
</organism>
<keyword evidence="3" id="KW-1185">Reference proteome</keyword>
<dbReference type="EMBL" id="PVTE01000006">
    <property type="protein sequence ID" value="PRY40858.1"/>
    <property type="molecule type" value="Genomic_DNA"/>
</dbReference>
<sequence>MRSQFLTLLCVLTFISCGIGLFDAVVSLSNTQTVAETTAITRKPLPEDRKKKEKSYFEDRASGDVPLPSDPELIQPLAIAQLLYSGITLIGAILMFRLRRIGFWVYVAGVAIGLILPVILAGFGALNVSFGVFFSLLFVYLYWQNIGEMR</sequence>
<evidence type="ECO:0000256" key="1">
    <source>
        <dbReference type="SAM" id="Phobius"/>
    </source>
</evidence>
<dbReference type="PROSITE" id="PS51257">
    <property type="entry name" value="PROKAR_LIPOPROTEIN"/>
    <property type="match status" value="1"/>
</dbReference>